<evidence type="ECO:0000313" key="3">
    <source>
        <dbReference type="Proteomes" id="UP000284375"/>
    </source>
</evidence>
<keyword evidence="1" id="KW-0472">Membrane</keyword>
<dbReference type="STRING" id="252740.A0A423WFY4"/>
<protein>
    <submittedName>
        <fullName evidence="2">Uncharacterized protein</fullName>
    </submittedName>
</protein>
<dbReference type="AlphaFoldDB" id="A0A423WFY4"/>
<evidence type="ECO:0000256" key="1">
    <source>
        <dbReference type="SAM" id="Phobius"/>
    </source>
</evidence>
<dbReference type="Proteomes" id="UP000284375">
    <property type="component" value="Unassembled WGS sequence"/>
</dbReference>
<reference evidence="2 3" key="1">
    <citation type="submission" date="2015-09" db="EMBL/GenBank/DDBJ databases">
        <title>Host preference determinants of Valsa canker pathogens revealed by comparative genomics.</title>
        <authorList>
            <person name="Yin Z."/>
            <person name="Huang L."/>
        </authorList>
    </citation>
    <scope>NUCLEOTIDE SEQUENCE [LARGE SCALE GENOMIC DNA]</scope>
    <source>
        <strain evidence="2 3">YSFL</strain>
    </source>
</reference>
<gene>
    <name evidence="2" type="ORF">VSDG_02455</name>
</gene>
<keyword evidence="3" id="KW-1185">Reference proteome</keyword>
<keyword evidence="1" id="KW-0812">Transmembrane</keyword>
<dbReference type="EMBL" id="LJZO01000005">
    <property type="protein sequence ID" value="ROW02352.1"/>
    <property type="molecule type" value="Genomic_DNA"/>
</dbReference>
<accession>A0A423WFY4</accession>
<dbReference type="Pfam" id="PF10712">
    <property type="entry name" value="NAD-GH"/>
    <property type="match status" value="1"/>
</dbReference>
<dbReference type="InterPro" id="IPR019651">
    <property type="entry name" value="Glutamate_DH_NAD-spec"/>
</dbReference>
<name>A0A423WFY4_CYTCH</name>
<evidence type="ECO:0000313" key="2">
    <source>
        <dbReference type="EMBL" id="ROW02352.1"/>
    </source>
</evidence>
<proteinExistence type="predicted"/>
<comment type="caution">
    <text evidence="2">The sequence shown here is derived from an EMBL/GenBank/DDBJ whole genome shotgun (WGS) entry which is preliminary data.</text>
</comment>
<dbReference type="OrthoDB" id="2017405at2759"/>
<feature type="transmembrane region" description="Helical" evidence="1">
    <location>
        <begin position="28"/>
        <end position="47"/>
    </location>
</feature>
<sequence>MRYDGASGSRQEMGEEYEYRGPSLRHRLLGLVLLVTLSGTLGGGLLARLSTGLVHLVEEVQAGHLEVVGLLLDLSSGQGTLASLALGDELAESSDLLLDTVGLSLVQAVGELVQGLLSVVDNAVGAVGSLDGSLTLLVGLGILLGVLDHLLDLAVGQTRAGGNGDGLVLVGGLVLGVDVDNRVGVNVEGNLDLGNTTVGRRDANQLEVAKQLVVLDELTLTLVNLDLNSSLEVGGGREDLGLLGGNGGVAVDQTSEDTAEGLNTERQGSDVQEQEVLDLTREDSTLDGSTNGNSLIRVDRLGGVTAEDALDGLGNLGHTGHTTNEDNLLDVLGLEAGVLQGLLDRLDGPADKRVDHLLKLSAGELQVDVLGARGISSDEGQVDVGLQRGGQLDLGLLSSLTDTLDSHAVAGQVEPRGLLEVLDHVAHEVDVEILTAQVGITVGGLDLKDTVLDLQDGDIESTTAEIVDSDNTVGLLLETVGKGSSGRLVDDTENVQTGDLTGILGGLTLGVVEVGRDGNDGVLDGLAEVGLGSLLHLLEDESTDLGGGVALATGRHPGVAVGVLDDLVRDLLDVALNLNIGELSADQPLGGEEGVFGVNDGLTLGGDTDQTLAILGESDY</sequence>
<keyword evidence="1" id="KW-1133">Transmembrane helix</keyword>
<organism evidence="2 3">
    <name type="scientific">Cytospora chrysosperma</name>
    <name type="common">Cytospora canker fungus</name>
    <name type="synonym">Sphaeria chrysosperma</name>
    <dbReference type="NCBI Taxonomy" id="252740"/>
    <lineage>
        <taxon>Eukaryota</taxon>
        <taxon>Fungi</taxon>
        <taxon>Dikarya</taxon>
        <taxon>Ascomycota</taxon>
        <taxon>Pezizomycotina</taxon>
        <taxon>Sordariomycetes</taxon>
        <taxon>Sordariomycetidae</taxon>
        <taxon>Diaporthales</taxon>
        <taxon>Cytosporaceae</taxon>
        <taxon>Cytospora</taxon>
    </lineage>
</organism>